<feature type="binding site" evidence="11">
    <location>
        <position position="156"/>
    </location>
    <ligand>
        <name>substrate</name>
    </ligand>
</feature>
<feature type="binding site" evidence="11">
    <location>
        <position position="166"/>
    </location>
    <ligand>
        <name>substrate</name>
    </ligand>
</feature>
<dbReference type="PANTHER" id="PTHR11902:SF1">
    <property type="entry name" value="ENOLASE"/>
    <property type="match status" value="1"/>
</dbReference>
<dbReference type="EMBL" id="JGZI01000010">
    <property type="protein sequence ID" value="KFI81088.1"/>
    <property type="molecule type" value="Genomic_DNA"/>
</dbReference>
<dbReference type="InterPro" id="IPR036849">
    <property type="entry name" value="Enolase-like_C_sf"/>
</dbReference>
<dbReference type="EC" id="4.2.1.11" evidence="3 9"/>
<dbReference type="GO" id="GO:0009986">
    <property type="term" value="C:cell surface"/>
    <property type="evidence" value="ECO:0007669"/>
    <property type="project" value="UniProtKB-SubCell"/>
</dbReference>
<name>A0A087CCT8_9BIFI</name>
<feature type="binding site" evidence="9 12">
    <location>
        <position position="314"/>
    </location>
    <ligand>
        <name>Mg(2+)</name>
        <dbReference type="ChEBI" id="CHEBI:18420"/>
    </ligand>
</feature>
<keyword evidence="16" id="KW-0670">Pyruvate</keyword>
<feature type="binding site" evidence="9">
    <location>
        <position position="165"/>
    </location>
    <ligand>
        <name>(2R)-2-phosphoglycerate</name>
        <dbReference type="ChEBI" id="CHEBI:58289"/>
    </ligand>
</feature>
<feature type="binding site" evidence="11">
    <location>
        <begin position="366"/>
        <end position="369"/>
    </location>
    <ligand>
        <name>substrate</name>
    </ligand>
</feature>
<evidence type="ECO:0000256" key="10">
    <source>
        <dbReference type="PIRSR" id="PIRSR001400-1"/>
    </source>
</evidence>
<comment type="caution">
    <text evidence="16">The sequence shown here is derived from an EMBL/GenBank/DDBJ whole genome shotgun (WGS) entry which is preliminary data.</text>
</comment>
<evidence type="ECO:0000256" key="11">
    <source>
        <dbReference type="PIRSR" id="PIRSR001400-2"/>
    </source>
</evidence>
<evidence type="ECO:0000313" key="16">
    <source>
        <dbReference type="EMBL" id="KFI81088.1"/>
    </source>
</evidence>
<dbReference type="NCBIfam" id="TIGR01060">
    <property type="entry name" value="eno"/>
    <property type="match status" value="1"/>
</dbReference>
<feature type="binding site" evidence="11">
    <location>
        <position position="390"/>
    </location>
    <ligand>
        <name>substrate</name>
    </ligand>
</feature>
<protein>
    <recommendedName>
        <fullName evidence="4 9">Enolase</fullName>
        <ecNumber evidence="3 9">4.2.1.11</ecNumber>
    </recommendedName>
    <alternativeName>
        <fullName evidence="9">2-phospho-D-glycerate hydro-lyase</fullName>
    </alternativeName>
    <alternativeName>
        <fullName evidence="9">2-phosphoglycerate dehydratase</fullName>
    </alternativeName>
</protein>
<dbReference type="PIRSF" id="PIRSF001400">
    <property type="entry name" value="Enolase"/>
    <property type="match status" value="1"/>
</dbReference>
<evidence type="ECO:0000256" key="3">
    <source>
        <dbReference type="ARBA" id="ARBA00012058"/>
    </source>
</evidence>
<dbReference type="PRINTS" id="PR00148">
    <property type="entry name" value="ENOLASE"/>
</dbReference>
<dbReference type="PANTHER" id="PTHR11902">
    <property type="entry name" value="ENOLASE"/>
    <property type="match status" value="1"/>
</dbReference>
<keyword evidence="7 9" id="KW-0324">Glycolysis</keyword>
<dbReference type="PROSITE" id="PS00164">
    <property type="entry name" value="ENOLASE"/>
    <property type="match status" value="1"/>
</dbReference>
<keyword evidence="17" id="KW-1185">Reference proteome</keyword>
<feature type="binding site" evidence="9">
    <location>
        <position position="339"/>
    </location>
    <ligand>
        <name>(2R)-2-phosphoglycerate</name>
        <dbReference type="ChEBI" id="CHEBI:58289"/>
    </ligand>
</feature>
<dbReference type="SFLD" id="SFLDS00001">
    <property type="entry name" value="Enolase"/>
    <property type="match status" value="1"/>
</dbReference>
<comment type="pathway">
    <text evidence="1 9">Carbohydrate degradation; glycolysis; pyruvate from D-glyceraldehyde 3-phosphate: step 4/5.</text>
</comment>
<reference evidence="16 17" key="1">
    <citation type="submission" date="2014-03" db="EMBL/GenBank/DDBJ databases">
        <title>Genomics of Bifidobacteria.</title>
        <authorList>
            <person name="Ventura M."/>
            <person name="Milani C."/>
            <person name="Lugli G.A."/>
        </authorList>
    </citation>
    <scope>NUCLEOTIDE SEQUENCE [LARGE SCALE GENOMIC DNA]</scope>
    <source>
        <strain evidence="16 17">LMG 21775</strain>
    </source>
</reference>
<dbReference type="GO" id="GO:0006096">
    <property type="term" value="P:glycolytic process"/>
    <property type="evidence" value="ECO:0007669"/>
    <property type="project" value="UniProtKB-UniRule"/>
</dbReference>
<dbReference type="AlphaFoldDB" id="A0A087CCT8"/>
<sequence>MDTTISHIHARQILDSRGNPTLEVEMVLDDGSFGLGSVPSGASTGENEANEKRDGDKRFYGGKGVQSVVDGVNGEISKAVIGLDASDQRGLDETLIDLDGTENKSRLGANAILGVSLAALHASASSSHLPLYRYIGGTDGHIIPVTSMNVLNGGVHATSSNVDIQEFMFAPVGFDSYHDALRANVESYHALKQVLVKRGLETGLGDEGGFAPNLQSNTEAFDLLVEAIEKAGYEAGGQIAICFDAAASEFFDKEEGVYHFDGALASAQDMTNFYEGLLDKYPIASIEDPFDENAWDDFRSLTARVGDKVQIMGDDIFVTNPKFITRAIAERTANSTLIKLNQIGTVTETLDAIRLANRNGLTTMVSHRSGETPDSTIADLAVATNAMQLKSGAPARGERVAKYNQLLRIEEGLGNSVEYAGRNAFPQFAA</sequence>
<dbReference type="InterPro" id="IPR000941">
    <property type="entry name" value="Enolase"/>
</dbReference>
<dbReference type="SUPFAM" id="SSF54826">
    <property type="entry name" value="Enolase N-terminal domain-like"/>
    <property type="match status" value="1"/>
</dbReference>
<organism evidence="16 17">
    <name type="scientific">Bifidobacterium psychraerophilum</name>
    <dbReference type="NCBI Taxonomy" id="218140"/>
    <lineage>
        <taxon>Bacteria</taxon>
        <taxon>Bacillati</taxon>
        <taxon>Actinomycetota</taxon>
        <taxon>Actinomycetes</taxon>
        <taxon>Bifidobacteriales</taxon>
        <taxon>Bifidobacteriaceae</taxon>
        <taxon>Bifidobacterium</taxon>
    </lineage>
</organism>
<dbReference type="GO" id="GO:0005576">
    <property type="term" value="C:extracellular region"/>
    <property type="evidence" value="ECO:0007669"/>
    <property type="project" value="UniProtKB-SubCell"/>
</dbReference>
<dbReference type="Gene3D" id="3.20.20.120">
    <property type="entry name" value="Enolase-like C-terminal domain"/>
    <property type="match status" value="1"/>
</dbReference>
<dbReference type="InterPro" id="IPR020810">
    <property type="entry name" value="Enolase_C"/>
</dbReference>
<evidence type="ECO:0000259" key="14">
    <source>
        <dbReference type="SMART" id="SM01192"/>
    </source>
</evidence>
<dbReference type="GeneID" id="98300682"/>
<accession>A0A087CCT8</accession>
<feature type="binding site" evidence="11">
    <location>
        <position position="314"/>
    </location>
    <ligand>
        <name>substrate</name>
    </ligand>
</feature>
<feature type="binding site" evidence="9">
    <location>
        <position position="368"/>
    </location>
    <ligand>
        <name>(2R)-2-phosphoglycerate</name>
        <dbReference type="ChEBI" id="CHEBI:58289"/>
    </ligand>
</feature>
<keyword evidence="5 9" id="KW-0964">Secreted</keyword>
<dbReference type="GO" id="GO:0000015">
    <property type="term" value="C:phosphopyruvate hydratase complex"/>
    <property type="evidence" value="ECO:0007669"/>
    <property type="project" value="InterPro"/>
</dbReference>
<dbReference type="HAMAP" id="MF_00318">
    <property type="entry name" value="Enolase"/>
    <property type="match status" value="1"/>
</dbReference>
<keyword evidence="9 12" id="KW-0479">Metal-binding</keyword>
<dbReference type="CDD" id="cd03313">
    <property type="entry name" value="enolase"/>
    <property type="match status" value="1"/>
</dbReference>
<evidence type="ECO:0000256" key="8">
    <source>
        <dbReference type="ARBA" id="ARBA00023239"/>
    </source>
</evidence>
<evidence type="ECO:0000256" key="4">
    <source>
        <dbReference type="ARBA" id="ARBA00017068"/>
    </source>
</evidence>
<dbReference type="RefSeq" id="WP_033497872.1">
    <property type="nucleotide sequence ID" value="NZ_JGZI01000010.1"/>
</dbReference>
<comment type="function">
    <text evidence="9">Catalyzes the reversible conversion of 2-phosphoglycerate (2-PG) into phosphoenolpyruvate (PEP). It is essential for the degradation of carbohydrates via glycolysis.</text>
</comment>
<evidence type="ECO:0000256" key="7">
    <source>
        <dbReference type="ARBA" id="ARBA00023152"/>
    </source>
</evidence>
<evidence type="ECO:0000313" key="17">
    <source>
        <dbReference type="Proteomes" id="UP000029050"/>
    </source>
</evidence>
<keyword evidence="8 9" id="KW-0456">Lyase</keyword>
<dbReference type="Pfam" id="PF00113">
    <property type="entry name" value="Enolase_C"/>
    <property type="match status" value="1"/>
</dbReference>
<proteinExistence type="inferred from homology"/>
<feature type="binding site" evidence="9">
    <location>
        <position position="390"/>
    </location>
    <ligand>
        <name>(2R)-2-phosphoglycerate</name>
        <dbReference type="ChEBI" id="CHEBI:58289"/>
    </ligand>
</feature>
<dbReference type="Pfam" id="PF03952">
    <property type="entry name" value="Enolase_N"/>
    <property type="match status" value="1"/>
</dbReference>
<evidence type="ECO:0000256" key="12">
    <source>
        <dbReference type="PIRSR" id="PIRSR001400-3"/>
    </source>
</evidence>
<feature type="binding site" evidence="11">
    <location>
        <position position="287"/>
    </location>
    <ligand>
        <name>substrate</name>
    </ligand>
</feature>
<evidence type="ECO:0000256" key="1">
    <source>
        <dbReference type="ARBA" id="ARBA00005031"/>
    </source>
</evidence>
<evidence type="ECO:0000259" key="15">
    <source>
        <dbReference type="SMART" id="SM01193"/>
    </source>
</evidence>
<evidence type="ECO:0000256" key="9">
    <source>
        <dbReference type="HAMAP-Rule" id="MF_00318"/>
    </source>
</evidence>
<feature type="domain" description="Enolase N-terminal" evidence="15">
    <location>
        <begin position="5"/>
        <end position="135"/>
    </location>
</feature>
<dbReference type="SFLD" id="SFLDF00002">
    <property type="entry name" value="enolase"/>
    <property type="match status" value="1"/>
</dbReference>
<feature type="active site" description="Proton donor" evidence="9 10">
    <location>
        <position position="207"/>
    </location>
</feature>
<comment type="catalytic activity">
    <reaction evidence="9">
        <text>(2R)-2-phosphoglycerate = phosphoenolpyruvate + H2O</text>
        <dbReference type="Rhea" id="RHEA:10164"/>
        <dbReference type="ChEBI" id="CHEBI:15377"/>
        <dbReference type="ChEBI" id="CHEBI:58289"/>
        <dbReference type="ChEBI" id="CHEBI:58702"/>
        <dbReference type="EC" id="4.2.1.11"/>
    </reaction>
</comment>
<dbReference type="InterPro" id="IPR029017">
    <property type="entry name" value="Enolase-like_N"/>
</dbReference>
<dbReference type="SFLD" id="SFLDG00178">
    <property type="entry name" value="enolase"/>
    <property type="match status" value="1"/>
</dbReference>
<comment type="similarity">
    <text evidence="2 9">Belongs to the enolase family.</text>
</comment>
<keyword evidence="9" id="KW-0963">Cytoplasm</keyword>
<dbReference type="Proteomes" id="UP000029050">
    <property type="component" value="Unassembled WGS sequence"/>
</dbReference>
<evidence type="ECO:0000256" key="2">
    <source>
        <dbReference type="ARBA" id="ARBA00009604"/>
    </source>
</evidence>
<dbReference type="STRING" id="218140.BPSY_1493"/>
<gene>
    <name evidence="9" type="primary">eno</name>
    <name evidence="16" type="ORF">BPSY_1493</name>
</gene>
<feature type="domain" description="Enolase C-terminal TIM barrel" evidence="14">
    <location>
        <begin position="140"/>
        <end position="427"/>
    </location>
</feature>
<dbReference type="SMART" id="SM01192">
    <property type="entry name" value="Enolase_C"/>
    <property type="match status" value="1"/>
</dbReference>
<evidence type="ECO:0000256" key="13">
    <source>
        <dbReference type="SAM" id="MobiDB-lite"/>
    </source>
</evidence>
<dbReference type="SUPFAM" id="SSF51604">
    <property type="entry name" value="Enolase C-terminal domain-like"/>
    <property type="match status" value="1"/>
</dbReference>
<feature type="compositionally biased region" description="Basic and acidic residues" evidence="13">
    <location>
        <begin position="49"/>
        <end position="59"/>
    </location>
</feature>
<feature type="binding site" evidence="9">
    <location>
        <position position="369"/>
    </location>
    <ligand>
        <name>(2R)-2-phosphoglycerate</name>
        <dbReference type="ChEBI" id="CHEBI:58289"/>
    </ligand>
</feature>
<feature type="active site" description="Proton acceptor" evidence="9 10">
    <location>
        <position position="339"/>
    </location>
</feature>
<dbReference type="Gene3D" id="3.30.390.10">
    <property type="entry name" value="Enolase-like, N-terminal domain"/>
    <property type="match status" value="1"/>
</dbReference>
<feature type="binding site" evidence="9 12">
    <location>
        <position position="244"/>
    </location>
    <ligand>
        <name>Mg(2+)</name>
        <dbReference type="ChEBI" id="CHEBI:18420"/>
    </ligand>
</feature>
<evidence type="ECO:0000256" key="6">
    <source>
        <dbReference type="ARBA" id="ARBA00022842"/>
    </source>
</evidence>
<comment type="cofactor">
    <cofactor evidence="12">
        <name>Mg(2+)</name>
        <dbReference type="ChEBI" id="CHEBI:18420"/>
    </cofactor>
    <text evidence="12">Mg(2+) is required for catalysis and for stabilizing the dimer.</text>
</comment>
<dbReference type="GO" id="GO:0004634">
    <property type="term" value="F:phosphopyruvate hydratase activity"/>
    <property type="evidence" value="ECO:0007669"/>
    <property type="project" value="UniProtKB-UniRule"/>
</dbReference>
<dbReference type="InterPro" id="IPR020811">
    <property type="entry name" value="Enolase_N"/>
</dbReference>
<dbReference type="GO" id="GO:0000287">
    <property type="term" value="F:magnesium ion binding"/>
    <property type="evidence" value="ECO:0007669"/>
    <property type="project" value="UniProtKB-UniRule"/>
</dbReference>
<keyword evidence="6 9" id="KW-0460">Magnesium</keyword>
<dbReference type="OrthoDB" id="9804716at2"/>
<feature type="binding site" evidence="9 12">
    <location>
        <position position="287"/>
    </location>
    <ligand>
        <name>Mg(2+)</name>
        <dbReference type="ChEBI" id="CHEBI:18420"/>
    </ligand>
</feature>
<dbReference type="UniPathway" id="UPA00109">
    <property type="reaction ID" value="UER00187"/>
</dbReference>
<comment type="cofactor">
    <cofactor evidence="9">
        <name>Mg(2+)</name>
        <dbReference type="ChEBI" id="CHEBI:18420"/>
    </cofactor>
    <text evidence="9">Binds a second Mg(2+) ion via substrate during catalysis.</text>
</comment>
<feature type="region of interest" description="Disordered" evidence="13">
    <location>
        <begin position="35"/>
        <end position="60"/>
    </location>
</feature>
<evidence type="ECO:0000256" key="5">
    <source>
        <dbReference type="ARBA" id="ARBA00022525"/>
    </source>
</evidence>
<dbReference type="InterPro" id="IPR020809">
    <property type="entry name" value="Enolase_CS"/>
</dbReference>
<dbReference type="SMART" id="SM01193">
    <property type="entry name" value="Enolase_N"/>
    <property type="match status" value="1"/>
</dbReference>
<dbReference type="eggNOG" id="COG0148">
    <property type="taxonomic scope" value="Bacteria"/>
</dbReference>
<comment type="subcellular location">
    <subcellularLocation>
        <location evidence="9">Cytoplasm</location>
    </subcellularLocation>
    <subcellularLocation>
        <location evidence="9">Secreted</location>
    </subcellularLocation>
    <subcellularLocation>
        <location evidence="9">Cell surface</location>
    </subcellularLocation>
    <text evidence="9">Fractions of enolase are present in both the cytoplasm and on the cell surface.</text>
</comment>